<dbReference type="Gene3D" id="3.40.50.300">
    <property type="entry name" value="P-loop containing nucleotide triphosphate hydrolases"/>
    <property type="match status" value="1"/>
</dbReference>
<organism evidence="5 6">
    <name type="scientific">Glarea lozoyensis (strain ATCC 20868 / MF5171)</name>
    <dbReference type="NCBI Taxonomy" id="1116229"/>
    <lineage>
        <taxon>Eukaryota</taxon>
        <taxon>Fungi</taxon>
        <taxon>Dikarya</taxon>
        <taxon>Ascomycota</taxon>
        <taxon>Pezizomycotina</taxon>
        <taxon>Leotiomycetes</taxon>
        <taxon>Helotiales</taxon>
        <taxon>Helotiaceae</taxon>
        <taxon>Glarea</taxon>
    </lineage>
</organism>
<dbReference type="KEGG" id="glz:GLAREA_09693"/>
<evidence type="ECO:0000313" key="5">
    <source>
        <dbReference type="EMBL" id="EPE28572.1"/>
    </source>
</evidence>
<dbReference type="OrthoDB" id="5086500at2759"/>
<dbReference type="GO" id="GO:0016787">
    <property type="term" value="F:hydrolase activity"/>
    <property type="evidence" value="ECO:0007669"/>
    <property type="project" value="UniProtKB-KW"/>
</dbReference>
<reference evidence="5 6" key="1">
    <citation type="journal article" date="2013" name="BMC Genomics">
        <title>Genomics-driven discovery of the pneumocandin biosynthetic gene cluster in the fungus Glarea lozoyensis.</title>
        <authorList>
            <person name="Chen L."/>
            <person name="Yue Q."/>
            <person name="Zhang X."/>
            <person name="Xiang M."/>
            <person name="Wang C."/>
            <person name="Li S."/>
            <person name="Che Y."/>
            <person name="Ortiz-Lopez F.J."/>
            <person name="Bills G.F."/>
            <person name="Liu X."/>
            <person name="An Z."/>
        </authorList>
    </citation>
    <scope>NUCLEOTIDE SEQUENCE [LARGE SCALE GENOMIC DNA]</scope>
    <source>
        <strain evidence="6">ATCC 20868 / MF5171</strain>
    </source>
</reference>
<protein>
    <submittedName>
        <fullName evidence="5">Alpha/beta-Hydrolase</fullName>
    </submittedName>
</protein>
<dbReference type="EMBL" id="KE145368">
    <property type="protein sequence ID" value="EPE28572.1"/>
    <property type="molecule type" value="Genomic_DNA"/>
</dbReference>
<dbReference type="Gene3D" id="3.40.50.1820">
    <property type="entry name" value="alpha/beta hydrolase"/>
    <property type="match status" value="1"/>
</dbReference>
<name>S3CQ10_GLAL2</name>
<feature type="chain" id="PRO_5004518828" evidence="3">
    <location>
        <begin position="20"/>
        <end position="1233"/>
    </location>
</feature>
<dbReference type="HOGENOM" id="CLU_267462_0_0_1"/>
<proteinExistence type="predicted"/>
<evidence type="ECO:0000256" key="3">
    <source>
        <dbReference type="SAM" id="SignalP"/>
    </source>
</evidence>
<dbReference type="InterPro" id="IPR029058">
    <property type="entry name" value="AB_hydrolase_fold"/>
</dbReference>
<sequence length="1233" mass="141233">MYLSAILFITLTQVISSLCSPVITVEAHENQPELERRAGFYGPFATAGVHCCQNDRPDWSPRHWLDYTHVTDELARENGDSQFSQQGCKRIRNTECINGAEVVVCNDYMLEKYIPNIEIRGMMDAIYDQCKITPCSGKNGYDCSGLKQIYPTFPQTDEGDDIITYVDIIAVHGLNPRSSTSHHVDTWEKEGHLWLKEALPKQTRNARIWTYSYSSSVFYGKDRSSFIQKADEFLEAIRIKRVTDPDRPLVLIGHSLGGLLIEQALVNAHNNPRYTHIKDATTGLAFFATPHNGGDPKLLTLGNITSNIARGVGFEKNKDILEALKDDSIYSGILREHWRQQILKYQIVSFWGSEDNIVSDKSAKFGTLPGNVEHVVKLTGSHSDICRFDPNNERDAENLEIVACNIQELYEIALKESVVAFSTHVLQTLAFERMTAKYQRVVTAHEDTFNWILEEHPSFSSPNGGEKNANFQKWFRENSMNKWMRRQTRDGEKNNVYWIVGKAGSGKSTLMKHIFKHPKTDRILSQWTGRSQLLRAGYFFERGHSSEQRMLQSLLYQLLSHDESMIQKVYKKLWERFASFKDIRRKRPDQKSSSDNDSETPPASEDPDVILPPPHSGEFKKSGVLESDVLGVDQLFEALTRATELISATTKLFFLIDGLDEIVGVEDGFHENRMTAYKVCQSLSQKIIKIAKHTNIKLCVSSRPHLGFEEELGKMKDYPRLDLERATGPDIEHYVNTQLGGNPRFTQMVGMDPQTAKEICQDIKIKASGMFLWVSIVVKLLIDGVENRSRLPDLKRKIRMIPRELSGENGLYMQMLKSVGSGQVAERSRLIRILYHSFSMEIALSPILLDLAEEEGKIEDLIHESRRANFNVAESLQRVKDRLISCCGGLFEVRSIDSPSQQGLGQDFYSNSIVDVVHGTVWEFLVEEATVKEVEQHKTTVPRFDKFEDHPPGPLTSLIRAAILSLHFLPPTTSKDRRERAKVPIDLVILATQTIDYDLLIMEPKDIHEKEVLQLMSNLIMVFDKVGDKAIQKTRRIFENSSRHWIYMVDQKLFNYFDDYESYMVSWLLQSGIILIVEVLLFDEKYKHIYNKDKSPICHAILRFLDGDASRNKLENSILLSIIARLSPQKIHSKLITSDFKEHDKNYRSLWSQILYVNHPRKETSVAQKLRYIELLRVLIKNVPNLLESPDGEASDVVCLLTLYFDDVEKERDELLRLIEPTRKNQESKCVLM</sequence>
<feature type="region of interest" description="Disordered" evidence="2">
    <location>
        <begin position="585"/>
        <end position="613"/>
    </location>
</feature>
<dbReference type="RefSeq" id="XP_008084480.1">
    <property type="nucleotide sequence ID" value="XM_008086289.1"/>
</dbReference>
<dbReference type="PANTHER" id="PTHR10039:SF5">
    <property type="entry name" value="NACHT DOMAIN-CONTAINING PROTEIN"/>
    <property type="match status" value="1"/>
</dbReference>
<feature type="domain" description="Nephrocystin 3-like N-terminal" evidence="4">
    <location>
        <begin position="473"/>
        <end position="578"/>
    </location>
</feature>
<evidence type="ECO:0000256" key="1">
    <source>
        <dbReference type="ARBA" id="ARBA00022737"/>
    </source>
</evidence>
<dbReference type="eggNOG" id="KOG2029">
    <property type="taxonomic scope" value="Eukaryota"/>
</dbReference>
<dbReference type="SUPFAM" id="SSF52540">
    <property type="entry name" value="P-loop containing nucleoside triphosphate hydrolases"/>
    <property type="match status" value="2"/>
</dbReference>
<dbReference type="SUPFAM" id="SSF53474">
    <property type="entry name" value="alpha/beta-Hydrolases"/>
    <property type="match status" value="1"/>
</dbReference>
<accession>S3CQ10</accession>
<dbReference type="InterPro" id="IPR056884">
    <property type="entry name" value="NPHP3-like_N"/>
</dbReference>
<evidence type="ECO:0000313" key="6">
    <source>
        <dbReference type="Proteomes" id="UP000016922"/>
    </source>
</evidence>
<keyword evidence="6" id="KW-1185">Reference proteome</keyword>
<gene>
    <name evidence="5" type="ORF">GLAREA_09693</name>
</gene>
<dbReference type="Pfam" id="PF24883">
    <property type="entry name" value="NPHP3_N"/>
    <property type="match status" value="1"/>
</dbReference>
<dbReference type="AlphaFoldDB" id="S3CQ10"/>
<keyword evidence="3" id="KW-0732">Signal</keyword>
<dbReference type="Proteomes" id="UP000016922">
    <property type="component" value="Unassembled WGS sequence"/>
</dbReference>
<evidence type="ECO:0000259" key="4">
    <source>
        <dbReference type="Pfam" id="PF24883"/>
    </source>
</evidence>
<dbReference type="PANTHER" id="PTHR10039">
    <property type="entry name" value="AMELOGENIN"/>
    <property type="match status" value="1"/>
</dbReference>
<keyword evidence="1" id="KW-0677">Repeat</keyword>
<dbReference type="InterPro" id="IPR027417">
    <property type="entry name" value="P-loop_NTPase"/>
</dbReference>
<keyword evidence="5" id="KW-0378">Hydrolase</keyword>
<dbReference type="GeneID" id="19468740"/>
<feature type="signal peptide" evidence="3">
    <location>
        <begin position="1"/>
        <end position="19"/>
    </location>
</feature>
<evidence type="ECO:0000256" key="2">
    <source>
        <dbReference type="SAM" id="MobiDB-lite"/>
    </source>
</evidence>